<reference evidence="2" key="1">
    <citation type="journal article" date="2019" name="Int. J. Syst. Evol. Microbiol.">
        <title>The Global Catalogue of Microorganisms (GCM) 10K type strain sequencing project: providing services to taxonomists for standard genome sequencing and annotation.</title>
        <authorList>
            <consortium name="The Broad Institute Genomics Platform"/>
            <consortium name="The Broad Institute Genome Sequencing Center for Infectious Disease"/>
            <person name="Wu L."/>
            <person name="Ma J."/>
        </authorList>
    </citation>
    <scope>NUCLEOTIDE SEQUENCE [LARGE SCALE GENOMIC DNA]</scope>
    <source>
        <strain evidence="2">JCM 18459</strain>
    </source>
</reference>
<evidence type="ECO:0000313" key="1">
    <source>
        <dbReference type="EMBL" id="GAA5154718.1"/>
    </source>
</evidence>
<dbReference type="Proteomes" id="UP001500221">
    <property type="component" value="Unassembled WGS sequence"/>
</dbReference>
<keyword evidence="2" id="KW-1185">Reference proteome</keyword>
<comment type="caution">
    <text evidence="1">The sequence shown here is derived from an EMBL/GenBank/DDBJ whole genome shotgun (WGS) entry which is preliminary data.</text>
</comment>
<organism evidence="1 2">
    <name type="scientific">Nocardioides marinquilinus</name>
    <dbReference type="NCBI Taxonomy" id="1210400"/>
    <lineage>
        <taxon>Bacteria</taxon>
        <taxon>Bacillati</taxon>
        <taxon>Actinomycetota</taxon>
        <taxon>Actinomycetes</taxon>
        <taxon>Propionibacteriales</taxon>
        <taxon>Nocardioidaceae</taxon>
        <taxon>Nocardioides</taxon>
    </lineage>
</organism>
<proteinExistence type="predicted"/>
<name>A0ABP9Q4P6_9ACTN</name>
<gene>
    <name evidence="1" type="ORF">GCM10023340_38730</name>
</gene>
<accession>A0ABP9Q4P6</accession>
<dbReference type="RefSeq" id="WP_345462623.1">
    <property type="nucleotide sequence ID" value="NZ_BAABKG010000005.1"/>
</dbReference>
<protein>
    <submittedName>
        <fullName evidence="1">Uncharacterized protein</fullName>
    </submittedName>
</protein>
<sequence>MMVYNSPTLDGTFETTVAFLDAWLARQRTDEMSDLLYEVESAAEGLHDLAPKSKRDEADEHMGIVRAGADQLQTLIESGAA</sequence>
<evidence type="ECO:0000313" key="2">
    <source>
        <dbReference type="Proteomes" id="UP001500221"/>
    </source>
</evidence>
<dbReference type="EMBL" id="BAABKG010000005">
    <property type="protein sequence ID" value="GAA5154718.1"/>
    <property type="molecule type" value="Genomic_DNA"/>
</dbReference>